<dbReference type="PROSITE" id="PS00080">
    <property type="entry name" value="MULTICOPPER_OXIDASE2"/>
    <property type="match status" value="1"/>
</dbReference>
<dbReference type="EMBL" id="CP159872">
    <property type="protein sequence ID" value="XCM78133.1"/>
    <property type="molecule type" value="Genomic_DNA"/>
</dbReference>
<dbReference type="Pfam" id="PF07731">
    <property type="entry name" value="Cu-oxidase_2"/>
    <property type="match status" value="1"/>
</dbReference>
<dbReference type="GO" id="GO:0005507">
    <property type="term" value="F:copper ion binding"/>
    <property type="evidence" value="ECO:0007669"/>
    <property type="project" value="InterPro"/>
</dbReference>
<feature type="chain" id="PRO_5043986553" description="Multicopper oxidase CueO" evidence="11">
    <location>
        <begin position="23"/>
        <end position="489"/>
    </location>
</feature>
<comment type="subunit">
    <text evidence="2">Monomer.</text>
</comment>
<dbReference type="PANTHER" id="PTHR48267">
    <property type="entry name" value="CUPREDOXIN SUPERFAMILY PROTEIN"/>
    <property type="match status" value="1"/>
</dbReference>
<evidence type="ECO:0000256" key="4">
    <source>
        <dbReference type="ARBA" id="ARBA00023002"/>
    </source>
</evidence>
<keyword evidence="11" id="KW-0732">Signal</keyword>
<evidence type="ECO:0000256" key="10">
    <source>
        <dbReference type="SAM" id="MobiDB-lite"/>
    </source>
</evidence>
<protein>
    <recommendedName>
        <fullName evidence="6">Multicopper oxidase CueO</fullName>
        <ecNumber evidence="5">1.16.3.4</ecNumber>
    </recommendedName>
    <alternativeName>
        <fullName evidence="7">Copper efflux oxidase</fullName>
    </alternativeName>
    <alternativeName>
        <fullName evidence="8">Cuprous oxidase</fullName>
    </alternativeName>
</protein>
<dbReference type="Gene3D" id="2.60.40.420">
    <property type="entry name" value="Cupredoxins - blue copper proteins"/>
    <property type="match status" value="3"/>
</dbReference>
<dbReference type="RefSeq" id="WP_354637876.1">
    <property type="nucleotide sequence ID" value="NZ_CP159872.1"/>
</dbReference>
<accession>A0AAU8JQP2</accession>
<evidence type="ECO:0000256" key="3">
    <source>
        <dbReference type="ARBA" id="ARBA00022723"/>
    </source>
</evidence>
<evidence type="ECO:0000313" key="14">
    <source>
        <dbReference type="EMBL" id="XCM78133.1"/>
    </source>
</evidence>
<evidence type="ECO:0000259" key="12">
    <source>
        <dbReference type="Pfam" id="PF07731"/>
    </source>
</evidence>
<dbReference type="InterPro" id="IPR045087">
    <property type="entry name" value="Cu-oxidase_fam"/>
</dbReference>
<dbReference type="CDD" id="cd04232">
    <property type="entry name" value="CuRO_1_CueO_FtsP"/>
    <property type="match status" value="1"/>
</dbReference>
<dbReference type="InterPro" id="IPR006311">
    <property type="entry name" value="TAT_signal"/>
</dbReference>
<comment type="similarity">
    <text evidence="1">Belongs to the multicopper oxidase family.</text>
</comment>
<evidence type="ECO:0000256" key="8">
    <source>
        <dbReference type="ARBA" id="ARBA00043090"/>
    </source>
</evidence>
<evidence type="ECO:0000256" key="7">
    <source>
        <dbReference type="ARBA" id="ARBA00042896"/>
    </source>
</evidence>
<dbReference type="AlphaFoldDB" id="A0AAU8JQP2"/>
<feature type="signal peptide" evidence="11">
    <location>
        <begin position="1"/>
        <end position="22"/>
    </location>
</feature>
<name>A0AAU8JQP2_9ACTN</name>
<dbReference type="EC" id="1.16.3.4" evidence="5"/>
<feature type="domain" description="Plastocyanin-like" evidence="12">
    <location>
        <begin position="354"/>
        <end position="470"/>
    </location>
</feature>
<dbReference type="CDD" id="cd13890">
    <property type="entry name" value="CuRO_3_CueO_FtsP"/>
    <property type="match status" value="1"/>
</dbReference>
<dbReference type="InterPro" id="IPR008972">
    <property type="entry name" value="Cupredoxin"/>
</dbReference>
<evidence type="ECO:0000259" key="13">
    <source>
        <dbReference type="Pfam" id="PF07732"/>
    </source>
</evidence>
<dbReference type="Pfam" id="PF07732">
    <property type="entry name" value="Cu-oxidase_3"/>
    <property type="match status" value="1"/>
</dbReference>
<dbReference type="SUPFAM" id="SSF49503">
    <property type="entry name" value="Cupredoxins"/>
    <property type="match status" value="3"/>
</dbReference>
<dbReference type="InterPro" id="IPR002355">
    <property type="entry name" value="Cu_oxidase_Cu_BS"/>
</dbReference>
<organism evidence="14">
    <name type="scientific">Kitasatospora camelliae</name>
    <dbReference type="NCBI Taxonomy" id="3156397"/>
    <lineage>
        <taxon>Bacteria</taxon>
        <taxon>Bacillati</taxon>
        <taxon>Actinomycetota</taxon>
        <taxon>Actinomycetes</taxon>
        <taxon>Kitasatosporales</taxon>
        <taxon>Streptomycetaceae</taxon>
        <taxon>Kitasatospora</taxon>
    </lineage>
</organism>
<reference evidence="14" key="1">
    <citation type="submission" date="2024-06" db="EMBL/GenBank/DDBJ databases">
        <title>The genome sequences of Kitasatospora sp. strain HUAS MG31.</title>
        <authorList>
            <person name="Mo P."/>
        </authorList>
    </citation>
    <scope>NUCLEOTIDE SEQUENCE</scope>
    <source>
        <strain evidence="14">HUAS MG31</strain>
    </source>
</reference>
<comment type="catalytic activity">
    <reaction evidence="9">
        <text>4 Cu(+) + O2 + 4 H(+) = 4 Cu(2+) + 2 H2O</text>
        <dbReference type="Rhea" id="RHEA:30083"/>
        <dbReference type="ChEBI" id="CHEBI:15377"/>
        <dbReference type="ChEBI" id="CHEBI:15378"/>
        <dbReference type="ChEBI" id="CHEBI:15379"/>
        <dbReference type="ChEBI" id="CHEBI:29036"/>
        <dbReference type="ChEBI" id="CHEBI:49552"/>
        <dbReference type="EC" id="1.16.3.4"/>
    </reaction>
    <physiologicalReaction direction="left-to-right" evidence="9">
        <dbReference type="Rhea" id="RHEA:30084"/>
    </physiologicalReaction>
</comment>
<feature type="domain" description="Plastocyanin-like" evidence="13">
    <location>
        <begin position="65"/>
        <end position="178"/>
    </location>
</feature>
<proteinExistence type="inferred from homology"/>
<evidence type="ECO:0000256" key="5">
    <source>
        <dbReference type="ARBA" id="ARBA00038978"/>
    </source>
</evidence>
<dbReference type="InterPro" id="IPR011706">
    <property type="entry name" value="Cu-oxidase_C"/>
</dbReference>
<evidence type="ECO:0000256" key="11">
    <source>
        <dbReference type="SAM" id="SignalP"/>
    </source>
</evidence>
<dbReference type="PROSITE" id="PS51318">
    <property type="entry name" value="TAT"/>
    <property type="match status" value="1"/>
</dbReference>
<gene>
    <name evidence="14" type="ORF">ABWK59_03870</name>
</gene>
<feature type="region of interest" description="Disordered" evidence="10">
    <location>
        <begin position="21"/>
        <end position="43"/>
    </location>
</feature>
<dbReference type="PROSITE" id="PS51257">
    <property type="entry name" value="PROKAR_LIPOPROTEIN"/>
    <property type="match status" value="1"/>
</dbReference>
<dbReference type="PANTHER" id="PTHR48267:SF1">
    <property type="entry name" value="BILIRUBIN OXIDASE"/>
    <property type="match status" value="1"/>
</dbReference>
<dbReference type="KEGG" id="kcm:ABWK59_03870"/>
<evidence type="ECO:0000256" key="9">
    <source>
        <dbReference type="ARBA" id="ARBA00048092"/>
    </source>
</evidence>
<keyword evidence="3" id="KW-0479">Metal-binding</keyword>
<dbReference type="GO" id="GO:0016491">
    <property type="term" value="F:oxidoreductase activity"/>
    <property type="evidence" value="ECO:0007669"/>
    <property type="project" value="UniProtKB-KW"/>
</dbReference>
<evidence type="ECO:0000256" key="2">
    <source>
        <dbReference type="ARBA" id="ARBA00011245"/>
    </source>
</evidence>
<evidence type="ECO:0000256" key="1">
    <source>
        <dbReference type="ARBA" id="ARBA00010609"/>
    </source>
</evidence>
<evidence type="ECO:0000256" key="6">
    <source>
        <dbReference type="ARBA" id="ARBA00041027"/>
    </source>
</evidence>
<keyword evidence="4" id="KW-0560">Oxidoreductase</keyword>
<sequence length="489" mass="53012">MRSLVNRRQFLALAAASGLTTACGTAPPEPDPAPPVDVGTPLRVPPLLHPDPGPDGVRHYELTLQAGETEILPGKQTPTWGFNGPFLGPTLRAARGDRVRMSIRNTLGEASTVHWHGLRLPAAMDGGPHRPVDPGAEWTPEWEIDQPAATAWYHPHPHGKTSLHLYHGLAGVFVIDDGPDAGLPSEYGVDDVPLILQDKMFAEDGSFSGDPLKGPFGILGDHVLVNGVYDPGFAVLTERVRFRVLNASNARMYTLELSDRRHFQVVGNDRGLLGTPAEVDQVPLTPGERVEIVVAFTPGEQVVLRTVDNGLDIGKGDFDLLRLVTASELRPTPAPGEQIVPFTAITPAADARVRHFTLNARDSINGRTMDMARIDEVVPTGAVEIWEVENSASSHNFHIHEVSFQILDVAGTPPPAHSAGYKDTVFVPTRSTVRLAVQFGRYADPGAPYMYHCHLLRHEDAGMMGQFVIVEPGTEDTVSRTLLLAHPGH</sequence>
<dbReference type="InterPro" id="IPR011707">
    <property type="entry name" value="Cu-oxidase-like_N"/>
</dbReference>